<proteinExistence type="predicted"/>
<evidence type="ECO:0000313" key="2">
    <source>
        <dbReference type="EMBL" id="AKQ42677.1"/>
    </source>
</evidence>
<feature type="transmembrane region" description="Helical" evidence="1">
    <location>
        <begin position="41"/>
        <end position="64"/>
    </location>
</feature>
<organism evidence="2 3">
    <name type="scientific">Aurantiacibacter atlanticus</name>
    <dbReference type="NCBI Taxonomy" id="1648404"/>
    <lineage>
        <taxon>Bacteria</taxon>
        <taxon>Pseudomonadati</taxon>
        <taxon>Pseudomonadota</taxon>
        <taxon>Alphaproteobacteria</taxon>
        <taxon>Sphingomonadales</taxon>
        <taxon>Erythrobacteraceae</taxon>
        <taxon>Aurantiacibacter</taxon>
    </lineage>
</organism>
<keyword evidence="3" id="KW-1185">Reference proteome</keyword>
<feature type="transmembrane region" description="Helical" evidence="1">
    <location>
        <begin position="12"/>
        <end position="35"/>
    </location>
</feature>
<dbReference type="EMBL" id="CP011310">
    <property type="protein sequence ID" value="AKQ42677.1"/>
    <property type="molecule type" value="Genomic_DNA"/>
</dbReference>
<keyword evidence="1" id="KW-0472">Membrane</keyword>
<dbReference type="Proteomes" id="UP000059113">
    <property type="component" value="Chromosome"/>
</dbReference>
<reference evidence="2 3" key="1">
    <citation type="journal article" date="2015" name="Int. J. Syst. Evol. Microbiol.">
        <title>Erythrobacter atlanticus sp. nov., a bacterium from ocean sediment able to degrade polycyclic aromatic hydrocarbons.</title>
        <authorList>
            <person name="Zhuang L."/>
            <person name="Liu Y."/>
            <person name="Wang L."/>
            <person name="Wang W."/>
            <person name="Shao Z."/>
        </authorList>
    </citation>
    <scope>NUCLEOTIDE SEQUENCE [LARGE SCALE GENOMIC DNA]</scope>
    <source>
        <strain evidence="3">s21-N3</strain>
    </source>
</reference>
<protein>
    <recommendedName>
        <fullName evidence="4">Transmembrane protein</fullName>
    </recommendedName>
</protein>
<evidence type="ECO:0000256" key="1">
    <source>
        <dbReference type="SAM" id="Phobius"/>
    </source>
</evidence>
<evidence type="ECO:0008006" key="4">
    <source>
        <dbReference type="Google" id="ProtNLM"/>
    </source>
</evidence>
<sequence length="72" mass="7965">MADTPPDPAKARFLIIQLMRLGGLLMILGAILILADKIPGPVPLGIGLLLFGLFEFLIMPIMLARRWKTPRK</sequence>
<dbReference type="KEGG" id="ery:CP97_12465"/>
<accession>A0A0H4VD91</accession>
<keyword evidence="1" id="KW-0812">Transmembrane</keyword>
<name>A0A0H4VD91_9SPHN</name>
<reference evidence="3" key="2">
    <citation type="submission" date="2015-04" db="EMBL/GenBank/DDBJ databases">
        <title>The complete genome sequence of Erythrobacter sp. s21-N3.</title>
        <authorList>
            <person name="Zhuang L."/>
            <person name="Liu Y."/>
            <person name="Shao Z."/>
        </authorList>
    </citation>
    <scope>NUCLEOTIDE SEQUENCE [LARGE SCALE GENOMIC DNA]</scope>
    <source>
        <strain evidence="3">s21-N3</strain>
    </source>
</reference>
<dbReference type="PATRIC" id="fig|1648404.4.peg.2595"/>
<keyword evidence="1" id="KW-1133">Transmembrane helix</keyword>
<dbReference type="STRING" id="1648404.CP97_12465"/>
<evidence type="ECO:0000313" key="3">
    <source>
        <dbReference type="Proteomes" id="UP000059113"/>
    </source>
</evidence>
<gene>
    <name evidence="2" type="ORF">CP97_12465</name>
</gene>
<dbReference type="AlphaFoldDB" id="A0A0H4VD91"/>
<dbReference type="RefSeq" id="WP_048886217.1">
    <property type="nucleotide sequence ID" value="NZ_CP011310.1"/>
</dbReference>